<organism evidence="3 4">
    <name type="scientific">Heyndrickxia camelliae</name>
    <dbReference type="NCBI Taxonomy" id="1707093"/>
    <lineage>
        <taxon>Bacteria</taxon>
        <taxon>Bacillati</taxon>
        <taxon>Bacillota</taxon>
        <taxon>Bacilli</taxon>
        <taxon>Bacillales</taxon>
        <taxon>Bacillaceae</taxon>
        <taxon>Heyndrickxia</taxon>
    </lineage>
</organism>
<dbReference type="InterPro" id="IPR018604">
    <property type="entry name" value="YycI-like"/>
</dbReference>
<dbReference type="Pfam" id="PF09648">
    <property type="entry name" value="YycI"/>
    <property type="match status" value="1"/>
</dbReference>
<dbReference type="Gene3D" id="2.40.128.690">
    <property type="entry name" value="YycH protein, domain 3-like"/>
    <property type="match status" value="1"/>
</dbReference>
<evidence type="ECO:0000259" key="2">
    <source>
        <dbReference type="Pfam" id="PF09648"/>
    </source>
</evidence>
<feature type="domain" description="Regulatory protein YycH-like" evidence="2">
    <location>
        <begin position="32"/>
        <end position="255"/>
    </location>
</feature>
<gene>
    <name evidence="3" type="ORF">CWO92_19050</name>
</gene>
<dbReference type="OrthoDB" id="2388036at2"/>
<feature type="region of interest" description="Disordered" evidence="1">
    <location>
        <begin position="266"/>
        <end position="300"/>
    </location>
</feature>
<dbReference type="RefSeq" id="WP_101355804.1">
    <property type="nucleotide sequence ID" value="NZ_PIQO01000018.1"/>
</dbReference>
<sequence>MEWSKTKTMFILVFLILDLFLATQLFNKYSKSQIDVIQNTSDEDRLKADEITYDPLPQDKISSQYIKAKSKIFSNKDIKKLGKNQSALLTKDGTDITSYFNKPILISGQIDEKSMDKVMKDNNILFSDQYSFWKYDKNMKKVTYFQTYQGKRIFQNINGQITFYLNDKNEIVSYEQTLLNLNIDDELKKKDVLAPLKLIDTLHNKGLLKRKSHIKEPELGYYTRVQSPELQLLVPTWHFTVVNDEKTENFFVNAFEGEVFDLNNNSKVDSNSDSNNNETLPKNPDLNGNLKTKQTEPGDF</sequence>
<evidence type="ECO:0000256" key="1">
    <source>
        <dbReference type="SAM" id="MobiDB-lite"/>
    </source>
</evidence>
<feature type="compositionally biased region" description="Low complexity" evidence="1">
    <location>
        <begin position="266"/>
        <end position="277"/>
    </location>
</feature>
<evidence type="ECO:0000313" key="3">
    <source>
        <dbReference type="EMBL" id="PKR83463.1"/>
    </source>
</evidence>
<protein>
    <recommendedName>
        <fullName evidence="2">Regulatory protein YycH-like domain-containing protein</fullName>
    </recommendedName>
</protein>
<dbReference type="EMBL" id="PIQO01000018">
    <property type="protein sequence ID" value="PKR83463.1"/>
    <property type="molecule type" value="Genomic_DNA"/>
</dbReference>
<accession>A0A2N3LG19</accession>
<reference evidence="3 4" key="1">
    <citation type="submission" date="2017-11" db="EMBL/GenBank/DDBJ databases">
        <title>Bacillus camelliae sp. nov., isolated from pu'er tea.</title>
        <authorList>
            <person name="Niu L."/>
        </authorList>
    </citation>
    <scope>NUCLEOTIDE SEQUENCE [LARGE SCALE GENOMIC DNA]</scope>
    <source>
        <strain evidence="3 4">7578-1</strain>
    </source>
</reference>
<dbReference type="AlphaFoldDB" id="A0A2N3LG19"/>
<name>A0A2N3LG19_9BACI</name>
<comment type="caution">
    <text evidence="3">The sequence shown here is derived from an EMBL/GenBank/DDBJ whole genome shotgun (WGS) entry which is preliminary data.</text>
</comment>
<keyword evidence="4" id="KW-1185">Reference proteome</keyword>
<evidence type="ECO:0000313" key="4">
    <source>
        <dbReference type="Proteomes" id="UP000233440"/>
    </source>
</evidence>
<dbReference type="GO" id="GO:0016020">
    <property type="term" value="C:membrane"/>
    <property type="evidence" value="ECO:0007669"/>
    <property type="project" value="InterPro"/>
</dbReference>
<dbReference type="Proteomes" id="UP000233440">
    <property type="component" value="Unassembled WGS sequence"/>
</dbReference>
<proteinExistence type="predicted"/>